<comment type="caution">
    <text evidence="2">The sequence shown here is derived from an EMBL/GenBank/DDBJ whole genome shotgun (WGS) entry which is preliminary data.</text>
</comment>
<accession>A0A7W7BPF2</accession>
<reference evidence="2 3" key="1">
    <citation type="submission" date="2020-08" db="EMBL/GenBank/DDBJ databases">
        <title>Sequencing the genomes of 1000 actinobacteria strains.</title>
        <authorList>
            <person name="Klenk H.-P."/>
        </authorList>
    </citation>
    <scope>NUCLEOTIDE SEQUENCE [LARGE SCALE GENOMIC DNA]</scope>
    <source>
        <strain evidence="2 3">DSM 24947</strain>
    </source>
</reference>
<feature type="transmembrane region" description="Helical" evidence="1">
    <location>
        <begin position="44"/>
        <end position="64"/>
    </location>
</feature>
<organism evidence="2 3">
    <name type="scientific">Microbacterium marinum</name>
    <dbReference type="NCBI Taxonomy" id="421115"/>
    <lineage>
        <taxon>Bacteria</taxon>
        <taxon>Bacillati</taxon>
        <taxon>Actinomycetota</taxon>
        <taxon>Actinomycetes</taxon>
        <taxon>Micrococcales</taxon>
        <taxon>Microbacteriaceae</taxon>
        <taxon>Microbacterium</taxon>
    </lineage>
</organism>
<dbReference type="RefSeq" id="WP_184215937.1">
    <property type="nucleotide sequence ID" value="NZ_JACHMD010000001.1"/>
</dbReference>
<gene>
    <name evidence="2" type="ORF">BKA24_001095</name>
</gene>
<sequence>MRTTGIEKAASVYLALEAVAVLALSTWEMLALISGDSASVPSSIALLVLTVVAAAAVAAFAVVVWRGGSWGRSGGIVVQLLILAVAGGTLTGPDADGSIALAIAAPALVGLALLIAASRAAGPRTRLETAADEDEV</sequence>
<dbReference type="AlphaFoldDB" id="A0A7W7BPF2"/>
<keyword evidence="1" id="KW-0812">Transmembrane</keyword>
<name>A0A7W7BPF2_9MICO</name>
<evidence type="ECO:0000313" key="2">
    <source>
        <dbReference type="EMBL" id="MBB4666386.1"/>
    </source>
</evidence>
<dbReference type="EMBL" id="JACHMD010000001">
    <property type="protein sequence ID" value="MBB4666386.1"/>
    <property type="molecule type" value="Genomic_DNA"/>
</dbReference>
<feature type="transmembrane region" description="Helical" evidence="1">
    <location>
        <begin position="99"/>
        <end position="117"/>
    </location>
</feature>
<protein>
    <submittedName>
        <fullName evidence="2">Uncharacterized protein</fullName>
    </submittedName>
</protein>
<keyword evidence="1" id="KW-1133">Transmembrane helix</keyword>
<feature type="transmembrane region" description="Helical" evidence="1">
    <location>
        <begin position="76"/>
        <end position="93"/>
    </location>
</feature>
<dbReference type="Proteomes" id="UP000573729">
    <property type="component" value="Unassembled WGS sequence"/>
</dbReference>
<keyword evidence="3" id="KW-1185">Reference proteome</keyword>
<proteinExistence type="predicted"/>
<keyword evidence="1" id="KW-0472">Membrane</keyword>
<evidence type="ECO:0000313" key="3">
    <source>
        <dbReference type="Proteomes" id="UP000573729"/>
    </source>
</evidence>
<feature type="transmembrane region" description="Helical" evidence="1">
    <location>
        <begin position="12"/>
        <end position="32"/>
    </location>
</feature>
<evidence type="ECO:0000256" key="1">
    <source>
        <dbReference type="SAM" id="Phobius"/>
    </source>
</evidence>